<evidence type="ECO:0000256" key="6">
    <source>
        <dbReference type="ARBA" id="ARBA00022692"/>
    </source>
</evidence>
<evidence type="ECO:0000256" key="2">
    <source>
        <dbReference type="ARBA" id="ARBA00008536"/>
    </source>
</evidence>
<evidence type="ECO:0000256" key="10">
    <source>
        <dbReference type="ARBA" id="ARBA00022777"/>
    </source>
</evidence>
<dbReference type="InterPro" id="IPR001220">
    <property type="entry name" value="Legume_lectin_dom"/>
</dbReference>
<evidence type="ECO:0000256" key="5">
    <source>
        <dbReference type="ARBA" id="ARBA00022679"/>
    </source>
</evidence>
<evidence type="ECO:0000256" key="12">
    <source>
        <dbReference type="ARBA" id="ARBA00022989"/>
    </source>
</evidence>
<evidence type="ECO:0000256" key="11">
    <source>
        <dbReference type="ARBA" id="ARBA00022840"/>
    </source>
</evidence>
<evidence type="ECO:0000256" key="13">
    <source>
        <dbReference type="ARBA" id="ARBA00023136"/>
    </source>
</evidence>
<dbReference type="Gene3D" id="3.30.200.20">
    <property type="entry name" value="Phosphorylase Kinase, domain 1"/>
    <property type="match status" value="1"/>
</dbReference>
<dbReference type="PROSITE" id="PS50011">
    <property type="entry name" value="PROTEIN_KINASE_DOM"/>
    <property type="match status" value="1"/>
</dbReference>
<dbReference type="SUPFAM" id="SSF56112">
    <property type="entry name" value="Protein kinase-like (PK-like)"/>
    <property type="match status" value="1"/>
</dbReference>
<keyword evidence="12 18" id="KW-1133">Transmembrane helix</keyword>
<evidence type="ECO:0000256" key="7">
    <source>
        <dbReference type="ARBA" id="ARBA00022729"/>
    </source>
</evidence>
<keyword evidence="8" id="KW-0430">Lectin</keyword>
<evidence type="ECO:0000256" key="1">
    <source>
        <dbReference type="ARBA" id="ARBA00004479"/>
    </source>
</evidence>
<comment type="similarity">
    <text evidence="2">In the N-terminal section; belongs to the leguminous lectin family.</text>
</comment>
<feature type="signal peptide" evidence="19">
    <location>
        <begin position="1"/>
        <end position="27"/>
    </location>
</feature>
<dbReference type="FunFam" id="1.10.510.10:FF:000108">
    <property type="entry name" value="L-type lectin-domain containing receptor kinase S.4"/>
    <property type="match status" value="1"/>
</dbReference>
<dbReference type="SMART" id="SM00220">
    <property type="entry name" value="S_TKc"/>
    <property type="match status" value="1"/>
</dbReference>
<organism evidence="21 22">
    <name type="scientific">Ceratodon purpureus</name>
    <name type="common">Fire moss</name>
    <name type="synonym">Dicranum purpureum</name>
    <dbReference type="NCBI Taxonomy" id="3225"/>
    <lineage>
        <taxon>Eukaryota</taxon>
        <taxon>Viridiplantae</taxon>
        <taxon>Streptophyta</taxon>
        <taxon>Embryophyta</taxon>
        <taxon>Bryophyta</taxon>
        <taxon>Bryophytina</taxon>
        <taxon>Bryopsida</taxon>
        <taxon>Dicranidae</taxon>
        <taxon>Pseudoditrichales</taxon>
        <taxon>Ditrichaceae</taxon>
        <taxon>Ceratodon</taxon>
    </lineage>
</organism>
<dbReference type="Gene3D" id="1.10.510.10">
    <property type="entry name" value="Transferase(Phosphotransferase) domain 1"/>
    <property type="match status" value="1"/>
</dbReference>
<feature type="compositionally biased region" description="Basic and acidic residues" evidence="17">
    <location>
        <begin position="728"/>
        <end position="738"/>
    </location>
</feature>
<dbReference type="AlphaFoldDB" id="A0A8T0H8K5"/>
<dbReference type="GO" id="GO:0016020">
    <property type="term" value="C:membrane"/>
    <property type="evidence" value="ECO:0007669"/>
    <property type="project" value="UniProtKB-SubCell"/>
</dbReference>
<sequence>MGLLQHVPPVFLVYVIVFLLDPHSAEWLTPVMPSPTGFIYNLTAYDQAIDDCNDLILGDGLCKYSYGNVTHSFKSYDGTTARFLHDKPIQFKDNASSGSVFSFGTKFVALVWLGSPSRERRGYGASQQNALEGFTFALLPTQQGSLCSSDDRTGGEKGYLGLLNATSNGNNQSHIVAVEFDFVESPEFSDPLSGFHLGLNVNSMNSISSTSLQAPKDDIQLWQLQVWIDYDGSSQTLNVSTLDITDKTICPVSDSERPQGYHVWSQTIDLSTVVSEYMCVGFTSSQSSNYNQTQPGYWGPGSENYREDLKNFTYGIYSWSFSVSNSTAPAPASSPLQCLNPHNSGSARPNPLYIELAALVPVFIILVVLYRYRRRQIERREWRFNIEDGDLGVGDPHKFSYKELALATKNFDPRLALGRGGFGSVYKGFLPGNKQDVAIKRVSPDSSQGEREFLAEIMSIGKVRHRNLVRLQGWCHEKRELLLVYDYMPHGSLDKLLFCNQAITDDQILSVPDHGQDIVSHNDDVVVKFPWDRRFKVIVDVATALVYLHTECEERIIHRDVKSANVMLDAKFNLRLGDFGLARSYNHSLLTPESTNVAGTFGYLAPELGTHGFHTGKQTEQTDVYSFGAFLLEVACGKKPIYHDNEVVVLLVDHVWEMWGNSQILNTADPNLAGMYDADEMTKVLCLGLLCSHPSPGERPSMRQVLLMLNGDVSLPHVPPFKPIVGVDTHRTSSHDRPGSWSTSSAESFHTA</sequence>
<feature type="domain" description="Protein kinase" evidence="20">
    <location>
        <begin position="411"/>
        <end position="715"/>
    </location>
</feature>
<evidence type="ECO:0000256" key="16">
    <source>
        <dbReference type="PROSITE-ProRule" id="PRU10141"/>
    </source>
</evidence>
<gene>
    <name evidence="21" type="ORF">KC19_8G187300</name>
</gene>
<keyword evidence="13 18" id="KW-0472">Membrane</keyword>
<dbReference type="InterPro" id="IPR008271">
    <property type="entry name" value="Ser/Thr_kinase_AS"/>
</dbReference>
<keyword evidence="11 16" id="KW-0067">ATP-binding</keyword>
<dbReference type="PROSITE" id="PS00107">
    <property type="entry name" value="PROTEIN_KINASE_ATP"/>
    <property type="match status" value="1"/>
</dbReference>
<dbReference type="SUPFAM" id="SSF49899">
    <property type="entry name" value="Concanavalin A-like lectins/glucanases"/>
    <property type="match status" value="1"/>
</dbReference>
<evidence type="ECO:0000256" key="4">
    <source>
        <dbReference type="ARBA" id="ARBA00022527"/>
    </source>
</evidence>
<comment type="caution">
    <text evidence="21">The sequence shown here is derived from an EMBL/GenBank/DDBJ whole genome shotgun (WGS) entry which is preliminary data.</text>
</comment>
<keyword evidence="7 19" id="KW-0732">Signal</keyword>
<dbReference type="GO" id="GO:0004674">
    <property type="term" value="F:protein serine/threonine kinase activity"/>
    <property type="evidence" value="ECO:0007669"/>
    <property type="project" value="UniProtKB-KW"/>
</dbReference>
<dbReference type="Pfam" id="PF00139">
    <property type="entry name" value="Lectin_legB"/>
    <property type="match status" value="1"/>
</dbReference>
<feature type="binding site" evidence="16">
    <location>
        <position position="440"/>
    </location>
    <ligand>
        <name>ATP</name>
        <dbReference type="ChEBI" id="CHEBI:30616"/>
    </ligand>
</feature>
<dbReference type="InterPro" id="IPR017441">
    <property type="entry name" value="Protein_kinase_ATP_BS"/>
</dbReference>
<evidence type="ECO:0000256" key="9">
    <source>
        <dbReference type="ARBA" id="ARBA00022741"/>
    </source>
</evidence>
<evidence type="ECO:0000256" key="17">
    <source>
        <dbReference type="SAM" id="MobiDB-lite"/>
    </source>
</evidence>
<accession>A0A8T0H8K5</accession>
<evidence type="ECO:0000256" key="18">
    <source>
        <dbReference type="SAM" id="Phobius"/>
    </source>
</evidence>
<evidence type="ECO:0000256" key="19">
    <source>
        <dbReference type="SAM" id="SignalP"/>
    </source>
</evidence>
<evidence type="ECO:0000256" key="14">
    <source>
        <dbReference type="ARBA" id="ARBA00047899"/>
    </source>
</evidence>
<dbReference type="FunFam" id="3.30.200.20:FF:000178">
    <property type="entry name" value="serine/threonine-protein kinase PBS1-like"/>
    <property type="match status" value="1"/>
</dbReference>
<dbReference type="PANTHER" id="PTHR27007">
    <property type="match status" value="1"/>
</dbReference>
<comment type="catalytic activity">
    <reaction evidence="14">
        <text>L-threonyl-[protein] + ATP = O-phospho-L-threonyl-[protein] + ADP + H(+)</text>
        <dbReference type="Rhea" id="RHEA:46608"/>
        <dbReference type="Rhea" id="RHEA-COMP:11060"/>
        <dbReference type="Rhea" id="RHEA-COMP:11605"/>
        <dbReference type="ChEBI" id="CHEBI:15378"/>
        <dbReference type="ChEBI" id="CHEBI:30013"/>
        <dbReference type="ChEBI" id="CHEBI:30616"/>
        <dbReference type="ChEBI" id="CHEBI:61977"/>
        <dbReference type="ChEBI" id="CHEBI:456216"/>
        <dbReference type="EC" id="2.7.11.1"/>
    </reaction>
</comment>
<evidence type="ECO:0000256" key="8">
    <source>
        <dbReference type="ARBA" id="ARBA00022734"/>
    </source>
</evidence>
<feature type="compositionally biased region" description="Polar residues" evidence="17">
    <location>
        <begin position="740"/>
        <end position="752"/>
    </location>
</feature>
<dbReference type="InterPro" id="IPR011009">
    <property type="entry name" value="Kinase-like_dom_sf"/>
</dbReference>
<comment type="catalytic activity">
    <reaction evidence="15">
        <text>L-seryl-[protein] + ATP = O-phospho-L-seryl-[protein] + ADP + H(+)</text>
        <dbReference type="Rhea" id="RHEA:17989"/>
        <dbReference type="Rhea" id="RHEA-COMP:9863"/>
        <dbReference type="Rhea" id="RHEA-COMP:11604"/>
        <dbReference type="ChEBI" id="CHEBI:15378"/>
        <dbReference type="ChEBI" id="CHEBI:29999"/>
        <dbReference type="ChEBI" id="CHEBI:30616"/>
        <dbReference type="ChEBI" id="CHEBI:83421"/>
        <dbReference type="ChEBI" id="CHEBI:456216"/>
        <dbReference type="EC" id="2.7.11.1"/>
    </reaction>
</comment>
<dbReference type="EMBL" id="CM026429">
    <property type="protein sequence ID" value="KAG0565402.1"/>
    <property type="molecule type" value="Genomic_DNA"/>
</dbReference>
<keyword evidence="5" id="KW-0808">Transferase</keyword>
<keyword evidence="10" id="KW-0418">Kinase</keyword>
<evidence type="ECO:0000256" key="3">
    <source>
        <dbReference type="ARBA" id="ARBA00010217"/>
    </source>
</evidence>
<keyword evidence="6 18" id="KW-0812">Transmembrane</keyword>
<evidence type="ECO:0000313" key="22">
    <source>
        <dbReference type="Proteomes" id="UP000822688"/>
    </source>
</evidence>
<comment type="subcellular location">
    <subcellularLocation>
        <location evidence="1">Membrane</location>
        <topology evidence="1">Single-pass type I membrane protein</topology>
    </subcellularLocation>
</comment>
<dbReference type="GO" id="GO:0005524">
    <property type="term" value="F:ATP binding"/>
    <property type="evidence" value="ECO:0007669"/>
    <property type="project" value="UniProtKB-UniRule"/>
</dbReference>
<proteinExistence type="inferred from homology"/>
<keyword evidence="22" id="KW-1185">Reference proteome</keyword>
<dbReference type="InterPro" id="IPR013320">
    <property type="entry name" value="ConA-like_dom_sf"/>
</dbReference>
<dbReference type="Gene3D" id="2.60.120.200">
    <property type="match status" value="1"/>
</dbReference>
<dbReference type="InterPro" id="IPR050528">
    <property type="entry name" value="L-type_Lectin-RKs"/>
</dbReference>
<feature type="region of interest" description="Disordered" evidence="17">
    <location>
        <begin position="727"/>
        <end position="752"/>
    </location>
</feature>
<dbReference type="Proteomes" id="UP000822688">
    <property type="component" value="Chromosome 8"/>
</dbReference>
<evidence type="ECO:0000259" key="20">
    <source>
        <dbReference type="PROSITE" id="PS50011"/>
    </source>
</evidence>
<dbReference type="Pfam" id="PF00069">
    <property type="entry name" value="Pkinase"/>
    <property type="match status" value="1"/>
</dbReference>
<protein>
    <recommendedName>
        <fullName evidence="20">Protein kinase domain-containing protein</fullName>
    </recommendedName>
</protein>
<feature type="chain" id="PRO_5035749683" description="Protein kinase domain-containing protein" evidence="19">
    <location>
        <begin position="28"/>
        <end position="752"/>
    </location>
</feature>
<feature type="transmembrane region" description="Helical" evidence="18">
    <location>
        <begin position="352"/>
        <end position="370"/>
    </location>
</feature>
<name>A0A8T0H8K5_CERPU</name>
<keyword evidence="9 16" id="KW-0547">Nucleotide-binding</keyword>
<dbReference type="PROSITE" id="PS00108">
    <property type="entry name" value="PROTEIN_KINASE_ST"/>
    <property type="match status" value="1"/>
</dbReference>
<evidence type="ECO:0000313" key="21">
    <source>
        <dbReference type="EMBL" id="KAG0565402.1"/>
    </source>
</evidence>
<evidence type="ECO:0000256" key="15">
    <source>
        <dbReference type="ARBA" id="ARBA00048679"/>
    </source>
</evidence>
<dbReference type="InterPro" id="IPR000719">
    <property type="entry name" value="Prot_kinase_dom"/>
</dbReference>
<dbReference type="CDD" id="cd06899">
    <property type="entry name" value="lectin_legume_LecRK_Arcelin_ConA"/>
    <property type="match status" value="1"/>
</dbReference>
<keyword evidence="4" id="KW-0723">Serine/threonine-protein kinase</keyword>
<dbReference type="GO" id="GO:0030246">
    <property type="term" value="F:carbohydrate binding"/>
    <property type="evidence" value="ECO:0007669"/>
    <property type="project" value="UniProtKB-KW"/>
</dbReference>
<comment type="similarity">
    <text evidence="3">In the C-terminal section; belongs to the protein kinase superfamily. Ser/Thr protein kinase family.</text>
</comment>
<reference evidence="21" key="1">
    <citation type="submission" date="2020-06" db="EMBL/GenBank/DDBJ databases">
        <title>WGS assembly of Ceratodon purpureus strain R40.</title>
        <authorList>
            <person name="Carey S.B."/>
            <person name="Jenkins J."/>
            <person name="Shu S."/>
            <person name="Lovell J.T."/>
            <person name="Sreedasyam A."/>
            <person name="Maumus F."/>
            <person name="Tiley G.P."/>
            <person name="Fernandez-Pozo N."/>
            <person name="Barry K."/>
            <person name="Chen C."/>
            <person name="Wang M."/>
            <person name="Lipzen A."/>
            <person name="Daum C."/>
            <person name="Saski C.A."/>
            <person name="Payton A.C."/>
            <person name="Mcbreen J.C."/>
            <person name="Conrad R.E."/>
            <person name="Kollar L.M."/>
            <person name="Olsson S."/>
            <person name="Huttunen S."/>
            <person name="Landis J.B."/>
            <person name="Wickett N.J."/>
            <person name="Johnson M.G."/>
            <person name="Rensing S.A."/>
            <person name="Grimwood J."/>
            <person name="Schmutz J."/>
            <person name="Mcdaniel S.F."/>
        </authorList>
    </citation>
    <scope>NUCLEOTIDE SEQUENCE</scope>
    <source>
        <strain evidence="21">R40</strain>
    </source>
</reference>